<evidence type="ECO:0000256" key="7">
    <source>
        <dbReference type="RuleBase" id="RU000538"/>
    </source>
</evidence>
<accession>H0UL60</accession>
<dbReference type="GO" id="GO:0032784">
    <property type="term" value="P:regulation of DNA-templated transcription elongation"/>
    <property type="evidence" value="ECO:0007669"/>
    <property type="project" value="InterPro"/>
</dbReference>
<evidence type="ECO:0000313" key="10">
    <source>
        <dbReference type="EMBL" id="EHM13419.1"/>
    </source>
</evidence>
<dbReference type="InterPro" id="IPR036735">
    <property type="entry name" value="NGN_dom_sf"/>
</dbReference>
<dbReference type="GO" id="GO:0005829">
    <property type="term" value="C:cytosol"/>
    <property type="evidence" value="ECO:0007669"/>
    <property type="project" value="TreeGrafter"/>
</dbReference>
<dbReference type="Gene3D" id="2.30.30.30">
    <property type="match status" value="1"/>
</dbReference>
<dbReference type="CDD" id="cd09891">
    <property type="entry name" value="NGN_Bact_1"/>
    <property type="match status" value="1"/>
</dbReference>
<keyword evidence="3 5" id="KW-0805">Transcription regulation</keyword>
<dbReference type="EMBL" id="CM001376">
    <property type="protein sequence ID" value="EHM13419.1"/>
    <property type="molecule type" value="Genomic_DNA"/>
</dbReference>
<evidence type="ECO:0000256" key="2">
    <source>
        <dbReference type="ARBA" id="ARBA00022814"/>
    </source>
</evidence>
<dbReference type="HAMAP" id="MF_00948">
    <property type="entry name" value="NusG"/>
    <property type="match status" value="1"/>
</dbReference>
<evidence type="ECO:0000313" key="11">
    <source>
        <dbReference type="Proteomes" id="UP000003806"/>
    </source>
</evidence>
<proteinExistence type="inferred from homology"/>
<dbReference type="HOGENOM" id="CLU_067287_1_1_0"/>
<keyword evidence="4 5" id="KW-0804">Transcription</keyword>
<organism evidence="10 11">
    <name type="scientific">Jonquetella anthropi DSM 22815</name>
    <dbReference type="NCBI Taxonomy" id="885272"/>
    <lineage>
        <taxon>Bacteria</taxon>
        <taxon>Thermotogati</taxon>
        <taxon>Synergistota</taxon>
        <taxon>Synergistia</taxon>
        <taxon>Synergistales</taxon>
        <taxon>Dethiosulfovibrionaceae</taxon>
        <taxon>Jonquetella</taxon>
    </lineage>
</organism>
<dbReference type="InterPro" id="IPR008991">
    <property type="entry name" value="Translation_prot_SH3-like_sf"/>
</dbReference>
<dbReference type="Pfam" id="PF02357">
    <property type="entry name" value="NusG"/>
    <property type="match status" value="1"/>
</dbReference>
<evidence type="ECO:0000256" key="5">
    <source>
        <dbReference type="HAMAP-Rule" id="MF_00948"/>
    </source>
</evidence>
<evidence type="ECO:0000259" key="8">
    <source>
        <dbReference type="SMART" id="SM00738"/>
    </source>
</evidence>
<reference evidence="10 11" key="1">
    <citation type="submission" date="2011-11" db="EMBL/GenBank/DDBJ databases">
        <title>The Noncontiguous Finished genome of Jonquetella anthropi DSM 22815.</title>
        <authorList>
            <consortium name="US DOE Joint Genome Institute (JGI-PGF)"/>
            <person name="Lucas S."/>
            <person name="Copeland A."/>
            <person name="Lapidus A."/>
            <person name="Glavina del Rio T."/>
            <person name="Dalin E."/>
            <person name="Tice H."/>
            <person name="Bruce D."/>
            <person name="Goodwin L."/>
            <person name="Pitluck S."/>
            <person name="Peters L."/>
            <person name="Mikhailova N."/>
            <person name="Held B."/>
            <person name="Kyrpides N."/>
            <person name="Mavromatis K."/>
            <person name="Ivanova N."/>
            <person name="Markowitz V."/>
            <person name="Cheng J.-F."/>
            <person name="Hugenholtz P."/>
            <person name="Woyke T."/>
            <person name="Wu D."/>
            <person name="Gronow S."/>
            <person name="Wellnitz S."/>
            <person name="Brambilla E."/>
            <person name="Klenk H.-P."/>
            <person name="Eisen J.A."/>
        </authorList>
    </citation>
    <scope>NUCLEOTIDE SEQUENCE [LARGE SCALE GENOMIC DNA]</scope>
    <source>
        <strain evidence="10 11">DSM 22815</strain>
    </source>
</reference>
<keyword evidence="2 5" id="KW-0889">Transcription antitermination</keyword>
<dbReference type="GO" id="GO:0006354">
    <property type="term" value="P:DNA-templated transcription elongation"/>
    <property type="evidence" value="ECO:0007669"/>
    <property type="project" value="UniProtKB-UniRule"/>
</dbReference>
<evidence type="ECO:0000259" key="9">
    <source>
        <dbReference type="SMART" id="SM00739"/>
    </source>
</evidence>
<dbReference type="InterPro" id="IPR005824">
    <property type="entry name" value="KOW"/>
</dbReference>
<dbReference type="STRING" id="885272.JonanDRAFT_1048"/>
<dbReference type="InterPro" id="IPR047050">
    <property type="entry name" value="NGN"/>
</dbReference>
<dbReference type="SUPFAM" id="SSF82679">
    <property type="entry name" value="N-utilization substance G protein NusG, N-terminal domain"/>
    <property type="match status" value="1"/>
</dbReference>
<dbReference type="NCBIfam" id="TIGR00922">
    <property type="entry name" value="nusG"/>
    <property type="match status" value="1"/>
</dbReference>
<dbReference type="eggNOG" id="COG0250">
    <property type="taxonomic scope" value="Bacteria"/>
</dbReference>
<gene>
    <name evidence="5" type="primary">nusG</name>
    <name evidence="10" type="ORF">JonanDRAFT_1048</name>
</gene>
<comment type="similarity">
    <text evidence="5 7">Belongs to the NusG family.</text>
</comment>
<feature type="domain" description="KOW" evidence="9">
    <location>
        <begin position="131"/>
        <end position="158"/>
    </location>
</feature>
<evidence type="ECO:0000256" key="3">
    <source>
        <dbReference type="ARBA" id="ARBA00023015"/>
    </source>
</evidence>
<dbReference type="CDD" id="cd06091">
    <property type="entry name" value="KOW_NusG"/>
    <property type="match status" value="1"/>
</dbReference>
<keyword evidence="11" id="KW-1185">Reference proteome</keyword>
<dbReference type="InterPro" id="IPR001062">
    <property type="entry name" value="Transcrpt_antiterm_NusG"/>
</dbReference>
<dbReference type="FunFam" id="3.30.70.940:FF:000002">
    <property type="entry name" value="Transcription termination/antitermination protein NusG"/>
    <property type="match status" value="1"/>
</dbReference>
<dbReference type="InterPro" id="IPR014722">
    <property type="entry name" value="Rib_uL2_dom2"/>
</dbReference>
<evidence type="ECO:0000256" key="4">
    <source>
        <dbReference type="ARBA" id="ARBA00023163"/>
    </source>
</evidence>
<dbReference type="SMART" id="SM00738">
    <property type="entry name" value="NGN"/>
    <property type="match status" value="1"/>
</dbReference>
<dbReference type="AlphaFoldDB" id="H0UL60"/>
<dbReference type="PANTHER" id="PTHR30265:SF2">
    <property type="entry name" value="TRANSCRIPTION TERMINATION_ANTITERMINATION PROTEIN NUSG"/>
    <property type="match status" value="1"/>
</dbReference>
<name>H0UL60_9BACT</name>
<dbReference type="SMART" id="SM00739">
    <property type="entry name" value="KOW"/>
    <property type="match status" value="1"/>
</dbReference>
<dbReference type="Proteomes" id="UP000003806">
    <property type="component" value="Chromosome"/>
</dbReference>
<evidence type="ECO:0000256" key="1">
    <source>
        <dbReference type="ARBA" id="ARBA00022472"/>
    </source>
</evidence>
<dbReference type="InterPro" id="IPR006645">
    <property type="entry name" value="NGN-like_dom"/>
</dbReference>
<comment type="function">
    <text evidence="5 7">Participates in transcription elongation, termination and antitermination.</text>
</comment>
<dbReference type="OrthoDB" id="9809075at2"/>
<dbReference type="PRINTS" id="PR00338">
    <property type="entry name" value="NUSGTNSCPFCT"/>
</dbReference>
<dbReference type="Gene3D" id="3.30.70.940">
    <property type="entry name" value="NusG, N-terminal domain"/>
    <property type="match status" value="1"/>
</dbReference>
<dbReference type="SUPFAM" id="SSF50104">
    <property type="entry name" value="Translation proteins SH3-like domain"/>
    <property type="match status" value="1"/>
</dbReference>
<keyword evidence="1 5" id="KW-0806">Transcription termination</keyword>
<sequence>MMIERKEQANVQWFAVQTYSGYENKVKNNLEQRIASMNAEDKIFRVLVPMEDVVVVKDGKSKQMSRKLFPSYVLVEMIMDDQSWYVVRHTPGVTGFVGAGAHPLPLSDEEVRDVLVKVGELEAETPQIVVECQVGDSVRVKSGPFVGAVGVVSDVNTSTGKVKFVLSVFGRETEAEVNHTELERV</sequence>
<feature type="domain" description="NusG-like N-terminal" evidence="8">
    <location>
        <begin position="10"/>
        <end position="118"/>
    </location>
</feature>
<evidence type="ECO:0000256" key="6">
    <source>
        <dbReference type="NCBIfam" id="TIGR00922"/>
    </source>
</evidence>
<dbReference type="RefSeq" id="WP_008521493.1">
    <property type="nucleotide sequence ID" value="NZ_CM001376.1"/>
</dbReference>
<protein>
    <recommendedName>
        <fullName evidence="5 6">Transcription termination/antitermination protein NusG</fullName>
    </recommendedName>
</protein>
<dbReference type="GO" id="GO:0006353">
    <property type="term" value="P:DNA-templated transcription termination"/>
    <property type="evidence" value="ECO:0007669"/>
    <property type="project" value="UniProtKB-UniRule"/>
</dbReference>
<dbReference type="GO" id="GO:0031564">
    <property type="term" value="P:transcription antitermination"/>
    <property type="evidence" value="ECO:0007669"/>
    <property type="project" value="UniProtKB-UniRule"/>
</dbReference>
<dbReference type="Pfam" id="PF00467">
    <property type="entry name" value="KOW"/>
    <property type="match status" value="1"/>
</dbReference>
<dbReference type="PANTHER" id="PTHR30265">
    <property type="entry name" value="RHO-INTERACTING TRANSCRIPTION TERMINATION FACTOR NUSG"/>
    <property type="match status" value="1"/>
</dbReference>
<dbReference type="InterPro" id="IPR043425">
    <property type="entry name" value="NusG-like"/>
</dbReference>